<evidence type="ECO:0000313" key="3">
    <source>
        <dbReference type="Proteomes" id="UP000016600"/>
    </source>
</evidence>
<protein>
    <submittedName>
        <fullName evidence="2">Lipocalin-like protein</fullName>
    </submittedName>
</protein>
<name>U2KLU1_9BACT</name>
<dbReference type="EMBL" id="AWET01000042">
    <property type="protein sequence ID" value="ERJ99456.1"/>
    <property type="molecule type" value="Genomic_DNA"/>
</dbReference>
<comment type="caution">
    <text evidence="2">The sequence shown here is derived from an EMBL/GenBank/DDBJ whole genome shotgun (WGS) entry which is preliminary data.</text>
</comment>
<sequence length="181" mass="21140">MKKISTLITAMLAVLLSFTFTSCDEDSDIAYTLEGTWKGNMYVSSTYNGRTYDTTYSEICFLRDPYTYSSGTGYWIDHYRNTGWGRNYVANHIEWTVDNGTITVYFVEERTTVQIRDYGLNGKYFKGTIYYGKQIVDFRLTHVSSPNWSDYDYGRNHFPYGRAVVDSTTTNEQPVRFFREK</sequence>
<feature type="signal peptide" evidence="1">
    <location>
        <begin position="1"/>
        <end position="23"/>
    </location>
</feature>
<dbReference type="PATRIC" id="fig|1081904.3.peg.1857"/>
<proteinExistence type="predicted"/>
<reference evidence="2 3" key="1">
    <citation type="submission" date="2013-08" db="EMBL/GenBank/DDBJ databases">
        <authorList>
            <person name="Durkin A.S."/>
            <person name="Haft D.R."/>
            <person name="McCorrison J."/>
            <person name="Torralba M."/>
            <person name="Gillis M."/>
            <person name="Haft D.H."/>
            <person name="Methe B."/>
            <person name="Sutton G."/>
            <person name="Nelson K.E."/>
        </authorList>
    </citation>
    <scope>NUCLEOTIDE SEQUENCE [LARGE SCALE GENOMIC DNA]</scope>
    <source>
        <strain evidence="2 3">F0068</strain>
    </source>
</reference>
<gene>
    <name evidence="2" type="ORF">HMPREF1218_1768</name>
</gene>
<evidence type="ECO:0000313" key="2">
    <source>
        <dbReference type="EMBL" id="ERJ99456.1"/>
    </source>
</evidence>
<feature type="chain" id="PRO_5004630878" evidence="1">
    <location>
        <begin position="24"/>
        <end position="181"/>
    </location>
</feature>
<keyword evidence="1" id="KW-0732">Signal</keyword>
<organism evidence="2 3">
    <name type="scientific">Hoylesella pleuritidis F0068</name>
    <dbReference type="NCBI Taxonomy" id="1081904"/>
    <lineage>
        <taxon>Bacteria</taxon>
        <taxon>Pseudomonadati</taxon>
        <taxon>Bacteroidota</taxon>
        <taxon>Bacteroidia</taxon>
        <taxon>Bacteroidales</taxon>
        <taxon>Prevotellaceae</taxon>
        <taxon>Hoylesella</taxon>
    </lineage>
</organism>
<dbReference type="AlphaFoldDB" id="U2KLU1"/>
<keyword evidence="3" id="KW-1185">Reference proteome</keyword>
<evidence type="ECO:0000256" key="1">
    <source>
        <dbReference type="SAM" id="SignalP"/>
    </source>
</evidence>
<dbReference type="RefSeq" id="WP_021584449.1">
    <property type="nucleotide sequence ID" value="NZ_AWET01000042.1"/>
</dbReference>
<dbReference type="Proteomes" id="UP000016600">
    <property type="component" value="Unassembled WGS sequence"/>
</dbReference>
<accession>U2KLU1</accession>
<dbReference type="PROSITE" id="PS51257">
    <property type="entry name" value="PROKAR_LIPOPROTEIN"/>
    <property type="match status" value="1"/>
</dbReference>